<gene>
    <name evidence="2" type="ORF">ACFPZJ_38810</name>
</gene>
<name>A0ABW0V114_9ACTN</name>
<evidence type="ECO:0000313" key="3">
    <source>
        <dbReference type="Proteomes" id="UP001596154"/>
    </source>
</evidence>
<keyword evidence="3" id="KW-1185">Reference proteome</keyword>
<proteinExistence type="predicted"/>
<organism evidence="2 3">
    <name type="scientific">Streptomyces bullii</name>
    <dbReference type="NCBI Taxonomy" id="349910"/>
    <lineage>
        <taxon>Bacteria</taxon>
        <taxon>Bacillati</taxon>
        <taxon>Actinomycetota</taxon>
        <taxon>Actinomycetes</taxon>
        <taxon>Kitasatosporales</taxon>
        <taxon>Streptomycetaceae</taxon>
        <taxon>Streptomyces</taxon>
    </lineage>
</organism>
<evidence type="ECO:0000313" key="2">
    <source>
        <dbReference type="EMBL" id="MFC5639567.1"/>
    </source>
</evidence>
<dbReference type="InterPro" id="IPR001646">
    <property type="entry name" value="5peptide_repeat"/>
</dbReference>
<sequence>MVFEGTVDFSEATFSGGRIYLTGARFTGGIVDFSQATGSAPAGLLPPSGHPRPAGLIPSPTW</sequence>
<dbReference type="EMBL" id="JBHSNY010000025">
    <property type="protein sequence ID" value="MFC5639567.1"/>
    <property type="molecule type" value="Genomic_DNA"/>
</dbReference>
<dbReference type="Proteomes" id="UP001596154">
    <property type="component" value="Unassembled WGS sequence"/>
</dbReference>
<accession>A0ABW0V114</accession>
<dbReference type="Pfam" id="PF13576">
    <property type="entry name" value="Pentapeptide_3"/>
    <property type="match status" value="1"/>
</dbReference>
<feature type="region of interest" description="Disordered" evidence="1">
    <location>
        <begin position="41"/>
        <end position="62"/>
    </location>
</feature>
<comment type="caution">
    <text evidence="2">The sequence shown here is derived from an EMBL/GenBank/DDBJ whole genome shotgun (WGS) entry which is preliminary data.</text>
</comment>
<protein>
    <submittedName>
        <fullName evidence="2">Pentapeptide repeat-containing protein</fullName>
    </submittedName>
</protein>
<reference evidence="3" key="1">
    <citation type="journal article" date="2019" name="Int. J. Syst. Evol. Microbiol.">
        <title>The Global Catalogue of Microorganisms (GCM) 10K type strain sequencing project: providing services to taxonomists for standard genome sequencing and annotation.</title>
        <authorList>
            <consortium name="The Broad Institute Genomics Platform"/>
            <consortium name="The Broad Institute Genome Sequencing Center for Infectious Disease"/>
            <person name="Wu L."/>
            <person name="Ma J."/>
        </authorList>
    </citation>
    <scope>NUCLEOTIDE SEQUENCE [LARGE SCALE GENOMIC DNA]</scope>
    <source>
        <strain evidence="3">CGMCC 4.7248</strain>
    </source>
</reference>
<dbReference type="RefSeq" id="WP_381031669.1">
    <property type="nucleotide sequence ID" value="NZ_JBHSNY010000025.1"/>
</dbReference>
<evidence type="ECO:0000256" key="1">
    <source>
        <dbReference type="SAM" id="MobiDB-lite"/>
    </source>
</evidence>